<evidence type="ECO:0000256" key="4">
    <source>
        <dbReference type="SAM" id="Phobius"/>
    </source>
</evidence>
<dbReference type="PROSITE" id="PS50109">
    <property type="entry name" value="HIS_KIN"/>
    <property type="match status" value="1"/>
</dbReference>
<dbReference type="InterPro" id="IPR036097">
    <property type="entry name" value="HisK_dim/P_sf"/>
</dbReference>
<evidence type="ECO:0000256" key="2">
    <source>
        <dbReference type="ARBA" id="ARBA00012438"/>
    </source>
</evidence>
<accession>A0A176XFQ8</accession>
<dbReference type="Gene3D" id="3.30.565.10">
    <property type="entry name" value="Histidine kinase-like ATPase, C-terminal domain"/>
    <property type="match status" value="1"/>
</dbReference>
<dbReference type="Pfam" id="PF00512">
    <property type="entry name" value="HisKA"/>
    <property type="match status" value="1"/>
</dbReference>
<protein>
    <recommendedName>
        <fullName evidence="2">histidine kinase</fullName>
        <ecNumber evidence="2">2.7.13.3</ecNumber>
    </recommendedName>
</protein>
<reference evidence="6 7" key="1">
    <citation type="submission" date="2016-05" db="EMBL/GenBank/DDBJ databases">
        <authorList>
            <person name="Lavstsen T."/>
            <person name="Jespersen J.S."/>
        </authorList>
    </citation>
    <scope>NUCLEOTIDE SEQUENCE [LARGE SCALE GENOMIC DNA]</scope>
    <source>
        <strain evidence="6 7">KCJ1736</strain>
    </source>
</reference>
<feature type="domain" description="Histidine kinase" evidence="5">
    <location>
        <begin position="457"/>
        <end position="680"/>
    </location>
</feature>
<feature type="transmembrane region" description="Helical" evidence="4">
    <location>
        <begin position="241"/>
        <end position="261"/>
    </location>
</feature>
<dbReference type="Pfam" id="PF19443">
    <property type="entry name" value="DAHL"/>
    <property type="match status" value="1"/>
</dbReference>
<dbReference type="InterPro" id="IPR005467">
    <property type="entry name" value="His_kinase_dom"/>
</dbReference>
<dbReference type="Gene3D" id="1.10.287.130">
    <property type="match status" value="1"/>
</dbReference>
<dbReference type="InterPro" id="IPR003594">
    <property type="entry name" value="HATPase_dom"/>
</dbReference>
<dbReference type="PRINTS" id="PR00344">
    <property type="entry name" value="BCTRLSENSOR"/>
</dbReference>
<dbReference type="CDD" id="cd00082">
    <property type="entry name" value="HisKA"/>
    <property type="match status" value="1"/>
</dbReference>
<keyword evidence="4" id="KW-0812">Transmembrane</keyword>
<dbReference type="InterPro" id="IPR036890">
    <property type="entry name" value="HATPase_C_sf"/>
</dbReference>
<dbReference type="NCBIfam" id="NF010411">
    <property type="entry name" value="PRK13837.1"/>
    <property type="match status" value="1"/>
</dbReference>
<dbReference type="SMART" id="SM00388">
    <property type="entry name" value="HisKA"/>
    <property type="match status" value="1"/>
</dbReference>
<dbReference type="AlphaFoldDB" id="A0A176XFQ8"/>
<organism evidence="6 7">
    <name type="scientific">Agrobacterium tumefaciens</name>
    <dbReference type="NCBI Taxonomy" id="358"/>
    <lineage>
        <taxon>Bacteria</taxon>
        <taxon>Pseudomonadati</taxon>
        <taxon>Pseudomonadota</taxon>
        <taxon>Alphaproteobacteria</taxon>
        <taxon>Hyphomicrobiales</taxon>
        <taxon>Rhizobiaceae</taxon>
        <taxon>Rhizobium/Agrobacterium group</taxon>
        <taxon>Agrobacterium</taxon>
        <taxon>Agrobacterium tumefaciens complex</taxon>
    </lineage>
</organism>
<dbReference type="EC" id="2.7.13.3" evidence="2"/>
<dbReference type="InterPro" id="IPR003661">
    <property type="entry name" value="HisK_dim/P_dom"/>
</dbReference>
<dbReference type="InterPro" id="IPR004358">
    <property type="entry name" value="Sig_transdc_His_kin-like_C"/>
</dbReference>
<sequence length="816" mass="89771">MTISAIVIGFALAGRDPSRAVHEAVMTNLRAIDFHYASLQRDVLRARAGMLPSYDPLVRSVGNLQRTSGELAELFKTKPFDDDLTLHQLLKDLREGIESDDALVEEFKTRNALLQNSINVFGQTMTALHESDDDVVKRVVSRVSDLGTLMLRFSTRPDEELHELIGRRLNEIPDFDTAAPALLSVGAVIVHAKMILAVLPRVDSKIAAIQASTTPVRAEKLQSEYVSIAADAASRASTSRIMLGVVASFLSIYICVLIYRLRAQTKRLRRRLHYETIIADIKARLVDCETGQIHTFMDEALKRMSGFFDARTVGFAVYGPSQKSFKHAYQFEDHTKYQQILESFAQHAAWRQETSTRLFQDDAPRGTPLPLGCLLKLEECRLVVGTQSHEQDIAALIFVFDTAHRRFTSDEAHLMTATLQTFMEFLEAYNGCQERQALEHRLQHSQRLEAIGTLAGGIAHEFNNVLSAILGYGEMTVQLLKKPSAALNYVEAILKSGTRAKYIVDQILTFSRKRERTVKPFDVSDAIADIFPLLQVTISNHVELDCHLSTTPAVIEGNPVEIHQLAMNLCKNASQASARGQKVTIEIRTIDVPSTRPLTHGEISRGAYVCLSVKDEASGIPAHAFPHIFEPFFTTNSSSGGSGLGLSAVHGIVSALGGAINVESTPGKGSAFSLYFPASTLPPLPIDSFYNERAVPIGNGEQVIVVEDDKALLELYEEKVAALGYEPIGVLGMATLKQKLDAGLRADLVILNYESIETVAELARVESSIGNGKSLLLCERTSDLLPEFQSLGPRVLKTPFSSAVLASAIFDRLKRS</sequence>
<evidence type="ECO:0000256" key="3">
    <source>
        <dbReference type="ARBA" id="ARBA00022553"/>
    </source>
</evidence>
<evidence type="ECO:0000259" key="5">
    <source>
        <dbReference type="PROSITE" id="PS50109"/>
    </source>
</evidence>
<comment type="catalytic activity">
    <reaction evidence="1">
        <text>ATP + protein L-histidine = ADP + protein N-phospho-L-histidine.</text>
        <dbReference type="EC" id="2.7.13.3"/>
    </reaction>
</comment>
<dbReference type="PANTHER" id="PTHR43065:SF42">
    <property type="entry name" value="TWO-COMPONENT SENSOR PPRA"/>
    <property type="match status" value="1"/>
</dbReference>
<keyword evidence="4" id="KW-1133">Transmembrane helix</keyword>
<dbReference type="SMART" id="SM00387">
    <property type="entry name" value="HATPase_c"/>
    <property type="match status" value="1"/>
</dbReference>
<keyword evidence="4" id="KW-0472">Membrane</keyword>
<evidence type="ECO:0000313" key="7">
    <source>
        <dbReference type="Proteomes" id="UP000077098"/>
    </source>
</evidence>
<gene>
    <name evidence="6" type="ORF">A7J57_21940</name>
</gene>
<keyword evidence="3" id="KW-0597">Phosphoprotein</keyword>
<dbReference type="SUPFAM" id="SSF47384">
    <property type="entry name" value="Homodimeric domain of signal transducing histidine kinase"/>
    <property type="match status" value="1"/>
</dbReference>
<evidence type="ECO:0000313" key="6">
    <source>
        <dbReference type="EMBL" id="OAE48461.1"/>
    </source>
</evidence>
<dbReference type="Proteomes" id="UP000077098">
    <property type="component" value="Unassembled WGS sequence"/>
</dbReference>
<proteinExistence type="predicted"/>
<comment type="caution">
    <text evidence="6">The sequence shown here is derived from an EMBL/GenBank/DDBJ whole genome shotgun (WGS) entry which is preliminary data.</text>
</comment>
<dbReference type="PANTHER" id="PTHR43065">
    <property type="entry name" value="SENSOR HISTIDINE KINASE"/>
    <property type="match status" value="1"/>
</dbReference>
<evidence type="ECO:0000256" key="1">
    <source>
        <dbReference type="ARBA" id="ARBA00000085"/>
    </source>
</evidence>
<dbReference type="SUPFAM" id="SSF55874">
    <property type="entry name" value="ATPase domain of HSP90 chaperone/DNA topoisomerase II/histidine kinase"/>
    <property type="match status" value="1"/>
</dbReference>
<dbReference type="EMBL" id="LXPS01000006">
    <property type="protein sequence ID" value="OAE48461.1"/>
    <property type="molecule type" value="Genomic_DNA"/>
</dbReference>
<dbReference type="InterPro" id="IPR045812">
    <property type="entry name" value="DAHL"/>
</dbReference>
<dbReference type="Pfam" id="PF02518">
    <property type="entry name" value="HATPase_c"/>
    <property type="match status" value="1"/>
</dbReference>
<name>A0A176XFQ8_AGRTU</name>
<dbReference type="GO" id="GO:0000155">
    <property type="term" value="F:phosphorelay sensor kinase activity"/>
    <property type="evidence" value="ECO:0007669"/>
    <property type="project" value="InterPro"/>
</dbReference>